<gene>
    <name evidence="7" type="ORF">NUH88_15175</name>
</gene>
<dbReference type="RefSeq" id="WP_257767245.1">
    <property type="nucleotide sequence ID" value="NZ_CP102480.1"/>
</dbReference>
<evidence type="ECO:0000256" key="1">
    <source>
        <dbReference type="ARBA" id="ARBA00001933"/>
    </source>
</evidence>
<evidence type="ECO:0000313" key="7">
    <source>
        <dbReference type="EMBL" id="UUX48743.1"/>
    </source>
</evidence>
<dbReference type="Pfam" id="PF00202">
    <property type="entry name" value="Aminotran_3"/>
    <property type="match status" value="1"/>
</dbReference>
<dbReference type="GO" id="GO:0009102">
    <property type="term" value="P:biotin biosynthetic process"/>
    <property type="evidence" value="ECO:0007669"/>
    <property type="project" value="TreeGrafter"/>
</dbReference>
<organism evidence="7 8">
    <name type="scientific">Nisaea acidiphila</name>
    <dbReference type="NCBI Taxonomy" id="1862145"/>
    <lineage>
        <taxon>Bacteria</taxon>
        <taxon>Pseudomonadati</taxon>
        <taxon>Pseudomonadota</taxon>
        <taxon>Alphaproteobacteria</taxon>
        <taxon>Rhodospirillales</taxon>
        <taxon>Thalassobaculaceae</taxon>
        <taxon>Nisaea</taxon>
    </lineage>
</organism>
<accession>A0A9J7ANH8</accession>
<dbReference type="Gene3D" id="3.40.640.10">
    <property type="entry name" value="Type I PLP-dependent aspartate aminotransferase-like (Major domain)"/>
    <property type="match status" value="1"/>
</dbReference>
<keyword evidence="5 6" id="KW-0663">Pyridoxal phosphate</keyword>
<dbReference type="InterPro" id="IPR049704">
    <property type="entry name" value="Aminotrans_3_PPA_site"/>
</dbReference>
<evidence type="ECO:0000256" key="4">
    <source>
        <dbReference type="ARBA" id="ARBA00022679"/>
    </source>
</evidence>
<evidence type="ECO:0000256" key="5">
    <source>
        <dbReference type="ARBA" id="ARBA00022898"/>
    </source>
</evidence>
<keyword evidence="3 7" id="KW-0032">Aminotransferase</keyword>
<dbReference type="GO" id="GO:0009448">
    <property type="term" value="P:gamma-aminobutyric acid metabolic process"/>
    <property type="evidence" value="ECO:0007669"/>
    <property type="project" value="TreeGrafter"/>
</dbReference>
<dbReference type="PIRSF" id="PIRSF000521">
    <property type="entry name" value="Transaminase_4ab_Lys_Orn"/>
    <property type="match status" value="1"/>
</dbReference>
<evidence type="ECO:0000256" key="3">
    <source>
        <dbReference type="ARBA" id="ARBA00022576"/>
    </source>
</evidence>
<comment type="similarity">
    <text evidence="2 6">Belongs to the class-III pyridoxal-phosphate-dependent aminotransferase family.</text>
</comment>
<sequence>MTFQPNSPAARDVAYVLHPYTNFVAHEEKGPLIIDRGEGVYVYDDAGKKYIEGMAGLWSTSLGFHNDRLKQAAMKQFDILPYYHTFAHRSHLPGIDLAEKLISVAPVPMSKVFFNNSGSEANDTAIKIVWYYNNALGRHHKKKIIGRVNGYHGITLASASLTGRSMNHRGFDAPIANFIHAEEPNHYNNALEGESEEDYATRLAENLEKMIVEEGPDTVAAFWAEPVMGAGGVIVPPKTYFDKVQKVLQKYDILFVADEVICGFGRTGNYWGSQTFDMKPDILVCAKALSSSYLPISATLINEKVYEPVKNASAELGAFGHGYTYSGHPVCAAVALETLKIYDEENIIEKARDMAPVFQKQLRSFSDHPLVGEARGVGLMGAIQVMQDKASKKPFEASAGVGPMIANLATEEGVMLRAVGDSLAFCPPLIISESEIEEMFACFRRGLDRALDHLRKEGQAVA</sequence>
<dbReference type="InterPro" id="IPR015421">
    <property type="entry name" value="PyrdxlP-dep_Trfase_major"/>
</dbReference>
<dbReference type="CDD" id="cd00610">
    <property type="entry name" value="OAT_like"/>
    <property type="match status" value="1"/>
</dbReference>
<dbReference type="NCBIfam" id="NF005682">
    <property type="entry name" value="PRK07480.1"/>
    <property type="match status" value="1"/>
</dbReference>
<name>A0A9J7ANH8_9PROT</name>
<dbReference type="InterPro" id="IPR005814">
    <property type="entry name" value="Aminotrans_3"/>
</dbReference>
<dbReference type="AlphaFoldDB" id="A0A9J7ANH8"/>
<protein>
    <submittedName>
        <fullName evidence="7">Aspartate aminotransferase family protein</fullName>
    </submittedName>
</protein>
<proteinExistence type="inferred from homology"/>
<dbReference type="Proteomes" id="UP001060336">
    <property type="component" value="Chromosome"/>
</dbReference>
<dbReference type="PANTHER" id="PTHR42684">
    <property type="entry name" value="ADENOSYLMETHIONINE-8-AMINO-7-OXONONANOATE AMINOTRANSFERASE"/>
    <property type="match status" value="1"/>
</dbReference>
<reference evidence="7" key="1">
    <citation type="submission" date="2022-08" db="EMBL/GenBank/DDBJ databases">
        <title>Nisaea acidiphila sp. nov., isolated from a marine algal debris and emended description of the genus Nisaea Urios et al. 2008.</title>
        <authorList>
            <person name="Kwon K."/>
        </authorList>
    </citation>
    <scope>NUCLEOTIDE SEQUENCE</scope>
    <source>
        <strain evidence="7">MEBiC11861</strain>
    </source>
</reference>
<dbReference type="InterPro" id="IPR015424">
    <property type="entry name" value="PyrdxlP-dep_Trfase"/>
</dbReference>
<evidence type="ECO:0000313" key="8">
    <source>
        <dbReference type="Proteomes" id="UP001060336"/>
    </source>
</evidence>
<dbReference type="KEGG" id="naci:NUH88_15175"/>
<comment type="cofactor">
    <cofactor evidence="1">
        <name>pyridoxal 5'-phosphate</name>
        <dbReference type="ChEBI" id="CHEBI:597326"/>
    </cofactor>
</comment>
<keyword evidence="8" id="KW-1185">Reference proteome</keyword>
<dbReference type="GO" id="GO:0030170">
    <property type="term" value="F:pyridoxal phosphate binding"/>
    <property type="evidence" value="ECO:0007669"/>
    <property type="project" value="InterPro"/>
</dbReference>
<dbReference type="InterPro" id="IPR015422">
    <property type="entry name" value="PyrdxlP-dep_Trfase_small"/>
</dbReference>
<dbReference type="EMBL" id="CP102480">
    <property type="protein sequence ID" value="UUX48743.1"/>
    <property type="molecule type" value="Genomic_DNA"/>
</dbReference>
<dbReference type="SUPFAM" id="SSF53383">
    <property type="entry name" value="PLP-dependent transferases"/>
    <property type="match status" value="1"/>
</dbReference>
<dbReference type="FunFam" id="3.40.640.10:FF:000014">
    <property type="entry name" value="Adenosylmethionine-8-amino-7-oxononanoate aminotransferase, probable"/>
    <property type="match status" value="1"/>
</dbReference>
<dbReference type="NCBIfam" id="NF004767">
    <property type="entry name" value="PRK06105.1"/>
    <property type="match status" value="1"/>
</dbReference>
<evidence type="ECO:0000256" key="6">
    <source>
        <dbReference type="RuleBase" id="RU003560"/>
    </source>
</evidence>
<dbReference type="PROSITE" id="PS00600">
    <property type="entry name" value="AA_TRANSFER_CLASS_3"/>
    <property type="match status" value="1"/>
</dbReference>
<dbReference type="GO" id="GO:0004015">
    <property type="term" value="F:adenosylmethionine-8-amino-7-oxononanoate transaminase activity"/>
    <property type="evidence" value="ECO:0007669"/>
    <property type="project" value="TreeGrafter"/>
</dbReference>
<dbReference type="PANTHER" id="PTHR42684:SF3">
    <property type="entry name" value="ADENOSYLMETHIONINE-8-AMINO-7-OXONONANOATE AMINOTRANSFERASE"/>
    <property type="match status" value="1"/>
</dbReference>
<keyword evidence="4" id="KW-0808">Transferase</keyword>
<dbReference type="Gene3D" id="3.90.1150.10">
    <property type="entry name" value="Aspartate Aminotransferase, domain 1"/>
    <property type="match status" value="1"/>
</dbReference>
<evidence type="ECO:0000256" key="2">
    <source>
        <dbReference type="ARBA" id="ARBA00008954"/>
    </source>
</evidence>